<gene>
    <name evidence="2" type="ordered locus">Os10g0182750</name>
    <name evidence="2" type="ORF">OSNPB_100182750</name>
</gene>
<name>A0A0P0XT21_ORYSJ</name>
<dbReference type="PaxDb" id="39947-A0A0P0XT21"/>
<sequence length="87" mass="9465">MCLDPEPKERVYGRIEAKCGRWRWQGGEDDGDHDEEIWRKQGGEGGSGEVDGDGKVGKSTAMAARSGEGKLGKAAAVRSTATTRWER</sequence>
<reference evidence="2 3" key="2">
    <citation type="journal article" date="2013" name="Plant Cell Physiol.">
        <title>Rice Annotation Project Database (RAP-DB): an integrative and interactive database for rice genomics.</title>
        <authorList>
            <person name="Sakai H."/>
            <person name="Lee S.S."/>
            <person name="Tanaka T."/>
            <person name="Numa H."/>
            <person name="Kim J."/>
            <person name="Kawahara Y."/>
            <person name="Wakimoto H."/>
            <person name="Yang C.C."/>
            <person name="Iwamoto M."/>
            <person name="Abe T."/>
            <person name="Yamada Y."/>
            <person name="Muto A."/>
            <person name="Inokuchi H."/>
            <person name="Ikemura T."/>
            <person name="Matsumoto T."/>
            <person name="Sasaki T."/>
            <person name="Itoh T."/>
        </authorList>
    </citation>
    <scope>NUCLEOTIDE SEQUENCE [LARGE SCALE GENOMIC DNA]</scope>
    <source>
        <strain evidence="3">cv. Nipponbare</strain>
    </source>
</reference>
<reference evidence="3" key="1">
    <citation type="journal article" date="2005" name="Nature">
        <title>The map-based sequence of the rice genome.</title>
        <authorList>
            <consortium name="International rice genome sequencing project (IRGSP)"/>
            <person name="Matsumoto T."/>
            <person name="Wu J."/>
            <person name="Kanamori H."/>
            <person name="Katayose Y."/>
            <person name="Fujisawa M."/>
            <person name="Namiki N."/>
            <person name="Mizuno H."/>
            <person name="Yamamoto K."/>
            <person name="Antonio B.A."/>
            <person name="Baba T."/>
            <person name="Sakata K."/>
            <person name="Nagamura Y."/>
            <person name="Aoki H."/>
            <person name="Arikawa K."/>
            <person name="Arita K."/>
            <person name="Bito T."/>
            <person name="Chiden Y."/>
            <person name="Fujitsuka N."/>
            <person name="Fukunaka R."/>
            <person name="Hamada M."/>
            <person name="Harada C."/>
            <person name="Hayashi A."/>
            <person name="Hijishita S."/>
            <person name="Honda M."/>
            <person name="Hosokawa S."/>
            <person name="Ichikawa Y."/>
            <person name="Idonuma A."/>
            <person name="Iijima M."/>
            <person name="Ikeda M."/>
            <person name="Ikeno M."/>
            <person name="Ito K."/>
            <person name="Ito S."/>
            <person name="Ito T."/>
            <person name="Ito Y."/>
            <person name="Ito Y."/>
            <person name="Iwabuchi A."/>
            <person name="Kamiya K."/>
            <person name="Karasawa W."/>
            <person name="Kurita K."/>
            <person name="Katagiri S."/>
            <person name="Kikuta A."/>
            <person name="Kobayashi H."/>
            <person name="Kobayashi N."/>
            <person name="Machita K."/>
            <person name="Maehara T."/>
            <person name="Masukawa M."/>
            <person name="Mizubayashi T."/>
            <person name="Mukai Y."/>
            <person name="Nagasaki H."/>
            <person name="Nagata Y."/>
            <person name="Naito S."/>
            <person name="Nakashima M."/>
            <person name="Nakama Y."/>
            <person name="Nakamichi Y."/>
            <person name="Nakamura M."/>
            <person name="Meguro A."/>
            <person name="Negishi M."/>
            <person name="Ohta I."/>
            <person name="Ohta T."/>
            <person name="Okamoto M."/>
            <person name="Ono N."/>
            <person name="Saji S."/>
            <person name="Sakaguchi M."/>
            <person name="Sakai K."/>
            <person name="Shibata M."/>
            <person name="Shimokawa T."/>
            <person name="Song J."/>
            <person name="Takazaki Y."/>
            <person name="Terasawa K."/>
            <person name="Tsugane M."/>
            <person name="Tsuji K."/>
            <person name="Ueda S."/>
            <person name="Waki K."/>
            <person name="Yamagata H."/>
            <person name="Yamamoto M."/>
            <person name="Yamamoto S."/>
            <person name="Yamane H."/>
            <person name="Yoshiki S."/>
            <person name="Yoshihara R."/>
            <person name="Yukawa K."/>
            <person name="Zhong H."/>
            <person name="Yano M."/>
            <person name="Yuan Q."/>
            <person name="Ouyang S."/>
            <person name="Liu J."/>
            <person name="Jones K.M."/>
            <person name="Gansberger K."/>
            <person name="Moffat K."/>
            <person name="Hill J."/>
            <person name="Bera J."/>
            <person name="Fadrosh D."/>
            <person name="Jin S."/>
            <person name="Johri S."/>
            <person name="Kim M."/>
            <person name="Overton L."/>
            <person name="Reardon M."/>
            <person name="Tsitrin T."/>
            <person name="Vuong H."/>
            <person name="Weaver B."/>
            <person name="Ciecko A."/>
            <person name="Tallon L."/>
            <person name="Jackson J."/>
            <person name="Pai G."/>
            <person name="Aken S.V."/>
            <person name="Utterback T."/>
            <person name="Reidmuller S."/>
            <person name="Feldblyum T."/>
            <person name="Hsiao J."/>
            <person name="Zismann V."/>
            <person name="Iobst S."/>
            <person name="de Vazeille A.R."/>
            <person name="Buell C.R."/>
            <person name="Ying K."/>
            <person name="Li Y."/>
            <person name="Lu T."/>
            <person name="Huang Y."/>
            <person name="Zhao Q."/>
            <person name="Feng Q."/>
            <person name="Zhang L."/>
            <person name="Zhu J."/>
            <person name="Weng Q."/>
            <person name="Mu J."/>
            <person name="Lu Y."/>
            <person name="Fan D."/>
            <person name="Liu Y."/>
            <person name="Guan J."/>
            <person name="Zhang Y."/>
            <person name="Yu S."/>
            <person name="Liu X."/>
            <person name="Zhang Y."/>
            <person name="Hong G."/>
            <person name="Han B."/>
            <person name="Choisne N."/>
            <person name="Demange N."/>
            <person name="Orjeda G."/>
            <person name="Samain S."/>
            <person name="Cattolico L."/>
            <person name="Pelletier E."/>
            <person name="Couloux A."/>
            <person name="Segurens B."/>
            <person name="Wincker P."/>
            <person name="D'Hont A."/>
            <person name="Scarpelli C."/>
            <person name="Weissenbach J."/>
            <person name="Salanoubat M."/>
            <person name="Quetier F."/>
            <person name="Yu Y."/>
            <person name="Kim H.R."/>
            <person name="Rambo T."/>
            <person name="Currie J."/>
            <person name="Collura K."/>
            <person name="Luo M."/>
            <person name="Yang T."/>
            <person name="Ammiraju J.S.S."/>
            <person name="Engler F."/>
            <person name="Soderlund C."/>
            <person name="Wing R.A."/>
            <person name="Palmer L.E."/>
            <person name="de la Bastide M."/>
            <person name="Spiegel L."/>
            <person name="Nascimento L."/>
            <person name="Zutavern T."/>
            <person name="O'Shaughnessy A."/>
            <person name="Dike S."/>
            <person name="Dedhia N."/>
            <person name="Preston R."/>
            <person name="Balija V."/>
            <person name="McCombie W.R."/>
            <person name="Chow T."/>
            <person name="Chen H."/>
            <person name="Chung M."/>
            <person name="Chen C."/>
            <person name="Shaw J."/>
            <person name="Wu H."/>
            <person name="Hsiao K."/>
            <person name="Chao Y."/>
            <person name="Chu M."/>
            <person name="Cheng C."/>
            <person name="Hour A."/>
            <person name="Lee P."/>
            <person name="Lin S."/>
            <person name="Lin Y."/>
            <person name="Liou J."/>
            <person name="Liu S."/>
            <person name="Hsing Y."/>
            <person name="Raghuvanshi S."/>
            <person name="Mohanty A."/>
            <person name="Bharti A.K."/>
            <person name="Gaur A."/>
            <person name="Gupta V."/>
            <person name="Kumar D."/>
            <person name="Ravi V."/>
            <person name="Vij S."/>
            <person name="Kapur A."/>
            <person name="Khurana P."/>
            <person name="Khurana P."/>
            <person name="Khurana J.P."/>
            <person name="Tyagi A.K."/>
            <person name="Gaikwad K."/>
            <person name="Singh A."/>
            <person name="Dalal V."/>
            <person name="Srivastava S."/>
            <person name="Dixit A."/>
            <person name="Pal A.K."/>
            <person name="Ghazi I.A."/>
            <person name="Yadav M."/>
            <person name="Pandit A."/>
            <person name="Bhargava A."/>
            <person name="Sureshbabu K."/>
            <person name="Batra K."/>
            <person name="Sharma T.R."/>
            <person name="Mohapatra T."/>
            <person name="Singh N.K."/>
            <person name="Messing J."/>
            <person name="Nelson A.B."/>
            <person name="Fuks G."/>
            <person name="Kavchok S."/>
            <person name="Keizer G."/>
            <person name="Linton E."/>
            <person name="Llaca V."/>
            <person name="Song R."/>
            <person name="Tanyolac B."/>
            <person name="Young S."/>
            <person name="Ho-Il K."/>
            <person name="Hahn J.H."/>
            <person name="Sangsakoo G."/>
            <person name="Vanavichit A."/>
            <person name="de Mattos Luiz.A.T."/>
            <person name="Zimmer P.D."/>
            <person name="Malone G."/>
            <person name="Dellagostin O."/>
            <person name="de Oliveira A.C."/>
            <person name="Bevan M."/>
            <person name="Bancroft I."/>
            <person name="Minx P."/>
            <person name="Cordum H."/>
            <person name="Wilson R."/>
            <person name="Cheng Z."/>
            <person name="Jin W."/>
            <person name="Jiang J."/>
            <person name="Leong S.A."/>
            <person name="Iwama H."/>
            <person name="Gojobori T."/>
            <person name="Itoh T."/>
            <person name="Niimura Y."/>
            <person name="Fujii Y."/>
            <person name="Habara T."/>
            <person name="Sakai H."/>
            <person name="Sato Y."/>
            <person name="Wilson G."/>
            <person name="Kumar K."/>
            <person name="McCouch S."/>
            <person name="Juretic N."/>
            <person name="Hoen D."/>
            <person name="Wright S."/>
            <person name="Bruskiewich R."/>
            <person name="Bureau T."/>
            <person name="Miyao A."/>
            <person name="Hirochika H."/>
            <person name="Nishikawa T."/>
            <person name="Kadowaki K."/>
            <person name="Sugiura M."/>
            <person name="Burr B."/>
            <person name="Sasaki T."/>
        </authorList>
    </citation>
    <scope>NUCLEOTIDE SEQUENCE [LARGE SCALE GENOMIC DNA]</scope>
    <source>
        <strain evidence="3">cv. Nipponbare</strain>
    </source>
</reference>
<accession>A0A0P0XT21</accession>
<evidence type="ECO:0000313" key="2">
    <source>
        <dbReference type="EMBL" id="BAT10136.1"/>
    </source>
</evidence>
<feature type="region of interest" description="Disordered" evidence="1">
    <location>
        <begin position="23"/>
        <end position="87"/>
    </location>
</feature>
<reference evidence="2 3" key="3">
    <citation type="journal article" date="2013" name="Rice">
        <title>Improvement of the Oryza sativa Nipponbare reference genome using next generation sequence and optical map data.</title>
        <authorList>
            <person name="Kawahara Y."/>
            <person name="de la Bastide M."/>
            <person name="Hamilton J.P."/>
            <person name="Kanamori H."/>
            <person name="McCombie W.R."/>
            <person name="Ouyang S."/>
            <person name="Schwartz D.C."/>
            <person name="Tanaka T."/>
            <person name="Wu J."/>
            <person name="Zhou S."/>
            <person name="Childs K.L."/>
            <person name="Davidson R.M."/>
            <person name="Lin H."/>
            <person name="Quesada-Ocampo L."/>
            <person name="Vaillancourt B."/>
            <person name="Sakai H."/>
            <person name="Lee S.S."/>
            <person name="Kim J."/>
            <person name="Numa H."/>
            <person name="Itoh T."/>
            <person name="Buell C.R."/>
            <person name="Matsumoto T."/>
        </authorList>
    </citation>
    <scope>NUCLEOTIDE SEQUENCE [LARGE SCALE GENOMIC DNA]</scope>
    <source>
        <strain evidence="3">cv. Nipponbare</strain>
    </source>
</reference>
<proteinExistence type="predicted"/>
<dbReference type="Proteomes" id="UP000059680">
    <property type="component" value="Chromosome 10"/>
</dbReference>
<evidence type="ECO:0000313" key="3">
    <source>
        <dbReference type="Proteomes" id="UP000059680"/>
    </source>
</evidence>
<organism evidence="2 3">
    <name type="scientific">Oryza sativa subsp. japonica</name>
    <name type="common">Rice</name>
    <dbReference type="NCBI Taxonomy" id="39947"/>
    <lineage>
        <taxon>Eukaryota</taxon>
        <taxon>Viridiplantae</taxon>
        <taxon>Streptophyta</taxon>
        <taxon>Embryophyta</taxon>
        <taxon>Tracheophyta</taxon>
        <taxon>Spermatophyta</taxon>
        <taxon>Magnoliopsida</taxon>
        <taxon>Liliopsida</taxon>
        <taxon>Poales</taxon>
        <taxon>Poaceae</taxon>
        <taxon>BOP clade</taxon>
        <taxon>Oryzoideae</taxon>
        <taxon>Oryzeae</taxon>
        <taxon>Oryzinae</taxon>
        <taxon>Oryza</taxon>
        <taxon>Oryza sativa</taxon>
    </lineage>
</organism>
<dbReference type="InParanoid" id="A0A0P0XT21"/>
<evidence type="ECO:0000256" key="1">
    <source>
        <dbReference type="SAM" id="MobiDB-lite"/>
    </source>
</evidence>
<keyword evidence="3" id="KW-1185">Reference proteome</keyword>
<dbReference type="AlphaFoldDB" id="A0A0P0XT21"/>
<dbReference type="EMBL" id="AP014966">
    <property type="protein sequence ID" value="BAT10136.1"/>
    <property type="molecule type" value="Genomic_DNA"/>
</dbReference>
<protein>
    <submittedName>
        <fullName evidence="2">Os10g0182750 protein</fullName>
    </submittedName>
</protein>